<keyword evidence="6 9" id="KW-1133">Transmembrane helix</keyword>
<dbReference type="SUPFAM" id="SSF48452">
    <property type="entry name" value="TPR-like"/>
    <property type="match status" value="1"/>
</dbReference>
<protein>
    <recommendedName>
        <fullName evidence="10">Glycosyltransferase RgtA/B/C/D-like domain-containing protein</fullName>
    </recommendedName>
</protein>
<dbReference type="PANTHER" id="PTHR33908">
    <property type="entry name" value="MANNOSYLTRANSFERASE YKCB-RELATED"/>
    <property type="match status" value="1"/>
</dbReference>
<keyword evidence="8" id="KW-0802">TPR repeat</keyword>
<evidence type="ECO:0000256" key="1">
    <source>
        <dbReference type="ARBA" id="ARBA00004651"/>
    </source>
</evidence>
<evidence type="ECO:0000256" key="8">
    <source>
        <dbReference type="PROSITE-ProRule" id="PRU00339"/>
    </source>
</evidence>
<dbReference type="InterPro" id="IPR050297">
    <property type="entry name" value="LipidA_mod_glycosyltrf_83"/>
</dbReference>
<evidence type="ECO:0000313" key="11">
    <source>
        <dbReference type="EMBL" id="TMQ68361.1"/>
    </source>
</evidence>
<evidence type="ECO:0000256" key="6">
    <source>
        <dbReference type="ARBA" id="ARBA00022989"/>
    </source>
</evidence>
<evidence type="ECO:0000256" key="7">
    <source>
        <dbReference type="ARBA" id="ARBA00023136"/>
    </source>
</evidence>
<name>A0A538TXN4_UNCEI</name>
<evidence type="ECO:0000256" key="2">
    <source>
        <dbReference type="ARBA" id="ARBA00022475"/>
    </source>
</evidence>
<keyword evidence="4" id="KW-0808">Transferase</keyword>
<evidence type="ECO:0000256" key="9">
    <source>
        <dbReference type="SAM" id="Phobius"/>
    </source>
</evidence>
<comment type="caution">
    <text evidence="11">The sequence shown here is derived from an EMBL/GenBank/DDBJ whole genome shotgun (WGS) entry which is preliminary data.</text>
</comment>
<dbReference type="EMBL" id="VBOY01000011">
    <property type="protein sequence ID" value="TMQ68361.1"/>
    <property type="molecule type" value="Genomic_DNA"/>
</dbReference>
<feature type="transmembrane region" description="Helical" evidence="9">
    <location>
        <begin position="321"/>
        <end position="339"/>
    </location>
</feature>
<accession>A0A538TXN4</accession>
<keyword evidence="5 9" id="KW-0812">Transmembrane</keyword>
<feature type="transmembrane region" description="Helical" evidence="9">
    <location>
        <begin position="230"/>
        <end position="251"/>
    </location>
</feature>
<dbReference type="Pfam" id="PF13231">
    <property type="entry name" value="PMT_2"/>
    <property type="match status" value="1"/>
</dbReference>
<proteinExistence type="predicted"/>
<keyword evidence="2" id="KW-1003">Cell membrane</keyword>
<reference evidence="11 12" key="1">
    <citation type="journal article" date="2019" name="Nat. Microbiol.">
        <title>Mediterranean grassland soil C-N compound turnover is dependent on rainfall and depth, and is mediated by genomically divergent microorganisms.</title>
        <authorList>
            <person name="Diamond S."/>
            <person name="Andeer P.F."/>
            <person name="Li Z."/>
            <person name="Crits-Christoph A."/>
            <person name="Burstein D."/>
            <person name="Anantharaman K."/>
            <person name="Lane K.R."/>
            <person name="Thomas B.C."/>
            <person name="Pan C."/>
            <person name="Northen T.R."/>
            <person name="Banfield J.F."/>
        </authorList>
    </citation>
    <scope>NUCLEOTIDE SEQUENCE [LARGE SCALE GENOMIC DNA]</scope>
    <source>
        <strain evidence="11">WS_8</strain>
    </source>
</reference>
<dbReference type="AlphaFoldDB" id="A0A538TXN4"/>
<evidence type="ECO:0000256" key="3">
    <source>
        <dbReference type="ARBA" id="ARBA00022676"/>
    </source>
</evidence>
<keyword evidence="3" id="KW-0328">Glycosyltransferase</keyword>
<feature type="transmembrane region" description="Helical" evidence="9">
    <location>
        <begin position="406"/>
        <end position="425"/>
    </location>
</feature>
<feature type="transmembrane region" description="Helical" evidence="9">
    <location>
        <begin position="110"/>
        <end position="132"/>
    </location>
</feature>
<feature type="transmembrane region" description="Helical" evidence="9">
    <location>
        <begin position="139"/>
        <end position="160"/>
    </location>
</feature>
<feature type="transmembrane region" description="Helical" evidence="9">
    <location>
        <begin position="371"/>
        <end position="394"/>
    </location>
</feature>
<evidence type="ECO:0000259" key="10">
    <source>
        <dbReference type="Pfam" id="PF13231"/>
    </source>
</evidence>
<feature type="transmembrane region" description="Helical" evidence="9">
    <location>
        <begin position="188"/>
        <end position="218"/>
    </location>
</feature>
<dbReference type="GO" id="GO:0009103">
    <property type="term" value="P:lipopolysaccharide biosynthetic process"/>
    <property type="evidence" value="ECO:0007669"/>
    <property type="project" value="UniProtKB-ARBA"/>
</dbReference>
<evidence type="ECO:0000256" key="5">
    <source>
        <dbReference type="ARBA" id="ARBA00022692"/>
    </source>
</evidence>
<dbReference type="InterPro" id="IPR019734">
    <property type="entry name" value="TPR_rpt"/>
</dbReference>
<dbReference type="PROSITE" id="PS50005">
    <property type="entry name" value="TPR"/>
    <property type="match status" value="1"/>
</dbReference>
<dbReference type="InterPro" id="IPR038731">
    <property type="entry name" value="RgtA/B/C-like"/>
</dbReference>
<dbReference type="GO" id="GO:0016763">
    <property type="term" value="F:pentosyltransferase activity"/>
    <property type="evidence" value="ECO:0007669"/>
    <property type="project" value="TreeGrafter"/>
</dbReference>
<dbReference type="Proteomes" id="UP000316609">
    <property type="component" value="Unassembled WGS sequence"/>
</dbReference>
<dbReference type="GO" id="GO:0005886">
    <property type="term" value="C:plasma membrane"/>
    <property type="evidence" value="ECO:0007669"/>
    <property type="project" value="UniProtKB-SubCell"/>
</dbReference>
<feature type="transmembrane region" description="Helical" evidence="9">
    <location>
        <begin position="346"/>
        <end position="365"/>
    </location>
</feature>
<sequence length="704" mass="76277">MKTRRRRPARPERRGLEVILHAESSADPQREALGTVLAIATLSLFGVALLFMALGPHRIGDYGTETDFYGSYAEGARQIQRGVLDPSRYGVVGPIYELALAGAGLLARDLFLAAELLSAAAAVATLLLWFVLLRRRHGAWIGLFAIAFMATNPTLFHYGYSASTDALALALQAGALCLLFATSGPRTAALAGLVAALAFLTRYTAVTLLPAGLIATLARGRARGDGGRKQALAFAAGFLAPVGIWIAYSLASGTGFAFQLHHNLAFEVYARPRGIPWDAYQRDLQPGFHSLWDVIARDPAAVAWRLLVNCGAHLAEDARLLLGWPVAAAVTAGLVLGAWSGALRRACPLAATGVLCFLSFVPVFYSDRYSLALLPFYAALAAYAFASPRFAFAVTRRSPAKRGRGIPLKTVLALVPLALSLAASVRLQRMVLTQQPTEALDAGRVLRALAHPGERVIARKPQVAYLGGIEALPFPFAESLQELAAYARVHKARWLFYGWPEVEARPWYRHLIDTTGAVPGLTVRYARMWTWRPGVLYEIGPAFGERPSWYDDSLLVALHDTRVRLLERPGDADLLALAGVIELDRGLVRDATEHLERAADRRPTDPHVLLPLGQALLQSGDPRRASIAFTRAEQVSPGNLEARLGRGWASLLAGQREEAASLWRPVIGLTRDAITLERMAALYQELGDDSAAAVARAARRRLGP</sequence>
<organism evidence="11 12">
    <name type="scientific">Eiseniibacteriota bacterium</name>
    <dbReference type="NCBI Taxonomy" id="2212470"/>
    <lineage>
        <taxon>Bacteria</taxon>
        <taxon>Candidatus Eiseniibacteriota</taxon>
    </lineage>
</organism>
<feature type="repeat" description="TPR" evidence="8">
    <location>
        <begin position="606"/>
        <end position="639"/>
    </location>
</feature>
<dbReference type="InterPro" id="IPR011990">
    <property type="entry name" value="TPR-like_helical_dom_sf"/>
</dbReference>
<comment type="subcellular location">
    <subcellularLocation>
        <location evidence="1">Cell membrane</location>
        <topology evidence="1">Multi-pass membrane protein</topology>
    </subcellularLocation>
</comment>
<evidence type="ECO:0000256" key="4">
    <source>
        <dbReference type="ARBA" id="ARBA00022679"/>
    </source>
</evidence>
<dbReference type="Gene3D" id="1.25.40.10">
    <property type="entry name" value="Tetratricopeptide repeat domain"/>
    <property type="match status" value="1"/>
</dbReference>
<dbReference type="PANTHER" id="PTHR33908:SF11">
    <property type="entry name" value="MEMBRANE PROTEIN"/>
    <property type="match status" value="1"/>
</dbReference>
<feature type="domain" description="Glycosyltransferase RgtA/B/C/D-like" evidence="10">
    <location>
        <begin position="94"/>
        <end position="245"/>
    </location>
</feature>
<feature type="transmembrane region" description="Helical" evidence="9">
    <location>
        <begin position="32"/>
        <end position="54"/>
    </location>
</feature>
<gene>
    <name evidence="11" type="ORF">E6K78_01505</name>
</gene>
<keyword evidence="7 9" id="KW-0472">Membrane</keyword>
<evidence type="ECO:0000313" key="12">
    <source>
        <dbReference type="Proteomes" id="UP000316609"/>
    </source>
</evidence>